<dbReference type="InParanoid" id="P74678"/>
<gene>
    <name evidence="6" type="ordered locus">slr0449</name>
</gene>
<dbReference type="EnsemblBacteria" id="BAA18796">
    <property type="protein sequence ID" value="BAA18796"/>
    <property type="gene ID" value="BAA18796"/>
</dbReference>
<name>P74678_SYNY3</name>
<evidence type="ECO:0000256" key="1">
    <source>
        <dbReference type="ARBA" id="ARBA00023015"/>
    </source>
</evidence>
<dbReference type="InterPro" id="IPR012318">
    <property type="entry name" value="HTH_CRP"/>
</dbReference>
<dbReference type="PIR" id="S76884">
    <property type="entry name" value="S76884"/>
</dbReference>
<reference evidence="6 7" key="2">
    <citation type="journal article" date="1996" name="DNA Res.">
        <title>Sequence analysis of the genome of the unicellular cyanobacterium Synechocystis sp. strain PCC6803. II. Sequence determination of the entire genome and assignment of potential protein-coding regions.</title>
        <authorList>
            <person name="Kaneko T."/>
            <person name="Sato S."/>
            <person name="Kotani H."/>
            <person name="Tanaka A."/>
            <person name="Asamizu E."/>
            <person name="Nakamura Y."/>
            <person name="Miyajima N."/>
            <person name="Hirosawa M."/>
            <person name="Sugiura M."/>
            <person name="Sasamoto S."/>
            <person name="Kimura T."/>
            <person name="Hosouchi T."/>
            <person name="Matsuno A."/>
            <person name="Muraki A."/>
            <person name="Nakazaki N."/>
            <person name="Naruo K."/>
            <person name="Okumura S."/>
            <person name="Shimpo S."/>
            <person name="Takeuchi C."/>
            <person name="Wada T."/>
            <person name="Watanabe A."/>
            <person name="Yamada M."/>
            <person name="Yasuda M."/>
            <person name="Tabata S."/>
        </authorList>
    </citation>
    <scope>NUCLEOTIDE SEQUENCE [LARGE SCALE GENOMIC DNA]</scope>
    <source>
        <strain evidence="7">ATCC 27184 / PCC 6803 / Kazusa</strain>
    </source>
</reference>
<dbReference type="Proteomes" id="UP000001425">
    <property type="component" value="Chromosome"/>
</dbReference>
<feature type="domain" description="Cyclic nucleotide-binding" evidence="4">
    <location>
        <begin position="16"/>
        <end position="136"/>
    </location>
</feature>
<keyword evidence="3" id="KW-0804">Transcription</keyword>
<dbReference type="InterPro" id="IPR018490">
    <property type="entry name" value="cNMP-bd_dom_sf"/>
</dbReference>
<evidence type="ECO:0000313" key="6">
    <source>
        <dbReference type="EMBL" id="BAA18796.1"/>
    </source>
</evidence>
<dbReference type="PROSITE" id="PS50042">
    <property type="entry name" value="CNMP_BINDING_3"/>
    <property type="match status" value="1"/>
</dbReference>
<dbReference type="eggNOG" id="COG0664">
    <property type="taxonomic scope" value="Bacteria"/>
</dbReference>
<evidence type="ECO:0000256" key="2">
    <source>
        <dbReference type="ARBA" id="ARBA00023125"/>
    </source>
</evidence>
<dbReference type="SMART" id="SM00419">
    <property type="entry name" value="HTH_CRP"/>
    <property type="match status" value="1"/>
</dbReference>
<dbReference type="STRING" id="1148.gene:10500568"/>
<dbReference type="InterPro" id="IPR036390">
    <property type="entry name" value="WH_DNA-bd_sf"/>
</dbReference>
<dbReference type="CDD" id="cd00038">
    <property type="entry name" value="CAP_ED"/>
    <property type="match status" value="1"/>
</dbReference>
<dbReference type="Pfam" id="PF13545">
    <property type="entry name" value="HTH_Crp_2"/>
    <property type="match status" value="1"/>
</dbReference>
<dbReference type="AlphaFoldDB" id="P74678"/>
<dbReference type="InterPro" id="IPR050397">
    <property type="entry name" value="Env_Response_Regulators"/>
</dbReference>
<dbReference type="PANTHER" id="PTHR24567:SF74">
    <property type="entry name" value="HTH-TYPE TRANSCRIPTIONAL REGULATOR ARCR"/>
    <property type="match status" value="1"/>
</dbReference>
<dbReference type="SMART" id="SM00100">
    <property type="entry name" value="cNMP"/>
    <property type="match status" value="1"/>
</dbReference>
<dbReference type="Pfam" id="PF00027">
    <property type="entry name" value="cNMP_binding"/>
    <property type="match status" value="1"/>
</dbReference>
<dbReference type="SUPFAM" id="SSF51206">
    <property type="entry name" value="cAMP-binding domain-like"/>
    <property type="match status" value="1"/>
</dbReference>
<dbReference type="GO" id="GO:0003700">
    <property type="term" value="F:DNA-binding transcription factor activity"/>
    <property type="evidence" value="ECO:0000318"/>
    <property type="project" value="GO_Central"/>
</dbReference>
<dbReference type="InterPro" id="IPR000595">
    <property type="entry name" value="cNMP-bd_dom"/>
</dbReference>
<dbReference type="InterPro" id="IPR036388">
    <property type="entry name" value="WH-like_DNA-bd_sf"/>
</dbReference>
<dbReference type="SUPFAM" id="SSF46785">
    <property type="entry name" value="Winged helix' DNA-binding domain"/>
    <property type="match status" value="1"/>
</dbReference>
<dbReference type="KEGG" id="syn:slr0449"/>
<keyword evidence="7" id="KW-1185">Reference proteome</keyword>
<dbReference type="PANTHER" id="PTHR24567">
    <property type="entry name" value="CRP FAMILY TRANSCRIPTIONAL REGULATORY PROTEIN"/>
    <property type="match status" value="1"/>
</dbReference>
<evidence type="ECO:0000259" key="4">
    <source>
        <dbReference type="PROSITE" id="PS50042"/>
    </source>
</evidence>
<keyword evidence="2" id="KW-0238">DNA-binding</keyword>
<dbReference type="PaxDb" id="1148-1653886"/>
<dbReference type="GO" id="GO:0003677">
    <property type="term" value="F:DNA binding"/>
    <property type="evidence" value="ECO:0007669"/>
    <property type="project" value="UniProtKB-KW"/>
</dbReference>
<dbReference type="GO" id="GO:0005829">
    <property type="term" value="C:cytosol"/>
    <property type="evidence" value="ECO:0000318"/>
    <property type="project" value="GO_Central"/>
</dbReference>
<dbReference type="EMBL" id="BA000022">
    <property type="protein sequence ID" value="BAA18796.1"/>
    <property type="molecule type" value="Genomic_DNA"/>
</dbReference>
<feature type="domain" description="HTH crp-type" evidence="5">
    <location>
        <begin position="150"/>
        <end position="224"/>
    </location>
</feature>
<dbReference type="PROSITE" id="PS51063">
    <property type="entry name" value="HTH_CRP_2"/>
    <property type="match status" value="1"/>
</dbReference>
<proteinExistence type="predicted"/>
<dbReference type="InterPro" id="IPR014710">
    <property type="entry name" value="RmlC-like_jellyroll"/>
</dbReference>
<evidence type="ECO:0000259" key="5">
    <source>
        <dbReference type="PROSITE" id="PS51063"/>
    </source>
</evidence>
<evidence type="ECO:0000313" key="7">
    <source>
        <dbReference type="Proteomes" id="UP000001425"/>
    </source>
</evidence>
<reference evidence="6 7" key="1">
    <citation type="journal article" date="1995" name="DNA Res.">
        <title>Sequence analysis of the genome of the unicellular cyanobacterium Synechocystis sp. strain PCC6803. I. Sequence features in the 1 Mb region from map positions 64% to 92% of the genome.</title>
        <authorList>
            <person name="Kaneko T."/>
            <person name="Tanaka A."/>
            <person name="Sato S."/>
            <person name="Kotani H."/>
            <person name="Sazuka T."/>
            <person name="Miyajima N."/>
            <person name="Sugiura M."/>
            <person name="Tabata S."/>
        </authorList>
    </citation>
    <scope>NUCLEOTIDE SEQUENCE [LARGE SCALE GENOMIC DNA]</scope>
    <source>
        <strain evidence="7">ATCC 27184 / PCC 6803 / Kazusa</strain>
    </source>
</reference>
<dbReference type="PhylomeDB" id="P74678"/>
<sequence>MTVAPDLALWLSKTLMFQNIDSHHLEMITAIAQVKSYGKGDVVFKEGDKPKGFFIVRSGRVKIYKIAPGGKEQILRIFHRGEHFAEIAVFDNLPFPASAATLDQAEMIFFPRSPFLEMLAQHPTLALNMLSSLSRHLRHLTAVIEELSFKDVPQRLASYLLRLGGVDTGTVEVLSLWVTLDLPKSQLAAQLGTIPATLSRAFYQLKNEDLIAVKGAEIQLLDCDRLRALAKRGDGMKN</sequence>
<dbReference type="Gene3D" id="1.10.10.10">
    <property type="entry name" value="Winged helix-like DNA-binding domain superfamily/Winged helix DNA-binding domain"/>
    <property type="match status" value="1"/>
</dbReference>
<protein>
    <submittedName>
        <fullName evidence="6">DNR protein</fullName>
    </submittedName>
</protein>
<keyword evidence="1" id="KW-0805">Transcription regulation</keyword>
<organism evidence="6 7">
    <name type="scientific">Synechocystis sp. (strain ATCC 27184 / PCC 6803 / Kazusa)</name>
    <dbReference type="NCBI Taxonomy" id="1111708"/>
    <lineage>
        <taxon>Bacteria</taxon>
        <taxon>Bacillati</taxon>
        <taxon>Cyanobacteriota</taxon>
        <taxon>Cyanophyceae</taxon>
        <taxon>Synechococcales</taxon>
        <taxon>Merismopediaceae</taxon>
        <taxon>Synechocystis</taxon>
    </lineage>
</organism>
<accession>P74678</accession>
<evidence type="ECO:0000256" key="3">
    <source>
        <dbReference type="ARBA" id="ARBA00023163"/>
    </source>
</evidence>
<dbReference type="Gene3D" id="2.60.120.10">
    <property type="entry name" value="Jelly Rolls"/>
    <property type="match status" value="1"/>
</dbReference>